<dbReference type="EMBL" id="CAJNOJ010000186">
    <property type="protein sequence ID" value="CAF1261066.1"/>
    <property type="molecule type" value="Genomic_DNA"/>
</dbReference>
<sequence>MGSKESHEKERITIEKSTRNFNQHTHFRPIGDTDISTARPVYVRKKDSIKIIWLDSRSVPRDDIIDTQLTRQALGNAVKNAVLTCYSDRTSCIKYLRQQENTAGILFLVVSGNNALDLFHHLNDDLYRCIDSIFIFCLSKNVHEAQLLYQKKVAGVYTEHKELLQSIQEQAVQINQQDLIMKYYSETQKTARIIPSHAKGEFVWIRALKEACLQVEKTDRIMKKMYDRFRLLYRHDANELKKIKDFEDTYCPDNAITWYTKDSFLYRIINQGLRTQNTDELLMFSPYIADLCRALRVLKAKTDRTLIFFRGCILPKAAVDEFQDNIESLLSINSFFSATRQRDVAKVFASSDDANESSSLISVLFEIEVQENTQSFFADISAFSLIKDEQEVLFDLNSVFTIHDVTYCDTDKCWIIHLIADEETYVKYDHIYTELCEEFHFNASPILTVGVCLISIGDTREAYRYANSLPLSYNSMSAFTLLFVMTRIIECDYARAIKVLENICTACQNRKFYEANEGWTNAACWIADILISLGEYNLAKEYIDSIVKYYRTIKRAVRSYEEPMSLEFLESLGRALQDKDDINVCYLVFKAFSPEEISKIRRAVILPGLLTRLARSYVNADELQKAVSYLQQAEVEGELLLSERSIVRLEIYIIYACINLRVEKFDQCSLYLNQAERIARMNLSRSAPSSLGCVFLIRELLLILQEDTSTPSFLPSARIAFLRTQNYIDVPKVMFVLGNLCKIHRNYRKKLHPSVYGKLEQLVKEAFEICRFEMILEGKSPENIYRRIQNYVKQLDNQQNNSISANIQTMQIKS</sequence>
<dbReference type="Pfam" id="PF03496">
    <property type="entry name" value="ADPrib_exo_Tox"/>
    <property type="match status" value="1"/>
</dbReference>
<dbReference type="AlphaFoldDB" id="A0A815AWF8"/>
<gene>
    <name evidence="3" type="ORF">EDS130_LOCUS28515</name>
    <name evidence="2" type="ORF">XAT740_LOCUS4922</name>
</gene>
<name>A0A815AWF8_ADIRI</name>
<evidence type="ECO:0000259" key="1">
    <source>
        <dbReference type="Pfam" id="PF03496"/>
    </source>
</evidence>
<dbReference type="PROSITE" id="PS51996">
    <property type="entry name" value="TR_MART"/>
    <property type="match status" value="1"/>
</dbReference>
<dbReference type="InterPro" id="IPR003540">
    <property type="entry name" value="ADP-ribosyltransferase"/>
</dbReference>
<dbReference type="EMBL" id="CAJNOR010000208">
    <property type="protein sequence ID" value="CAF0840116.1"/>
    <property type="molecule type" value="Genomic_DNA"/>
</dbReference>
<evidence type="ECO:0000313" key="2">
    <source>
        <dbReference type="EMBL" id="CAF0840116.1"/>
    </source>
</evidence>
<feature type="domain" description="ADP ribosyltransferase" evidence="1">
    <location>
        <begin position="247"/>
        <end position="409"/>
    </location>
</feature>
<evidence type="ECO:0000313" key="5">
    <source>
        <dbReference type="Proteomes" id="UP000663852"/>
    </source>
</evidence>
<dbReference type="OrthoDB" id="10381149at2759"/>
<dbReference type="Gene3D" id="1.25.40.10">
    <property type="entry name" value="Tetratricopeptide repeat domain"/>
    <property type="match status" value="1"/>
</dbReference>
<dbReference type="SUPFAM" id="SSF56399">
    <property type="entry name" value="ADP-ribosylation"/>
    <property type="match status" value="1"/>
</dbReference>
<comment type="caution">
    <text evidence="3">The sequence shown here is derived from an EMBL/GenBank/DDBJ whole genome shotgun (WGS) entry which is preliminary data.</text>
</comment>
<protein>
    <recommendedName>
        <fullName evidence="1">ADP ribosyltransferase domain-containing protein</fullName>
    </recommendedName>
</protein>
<dbReference type="InterPro" id="IPR011990">
    <property type="entry name" value="TPR-like_helical_dom_sf"/>
</dbReference>
<proteinExistence type="predicted"/>
<accession>A0A815AWF8</accession>
<organism evidence="3 5">
    <name type="scientific">Adineta ricciae</name>
    <name type="common">Rotifer</name>
    <dbReference type="NCBI Taxonomy" id="249248"/>
    <lineage>
        <taxon>Eukaryota</taxon>
        <taxon>Metazoa</taxon>
        <taxon>Spiralia</taxon>
        <taxon>Gnathifera</taxon>
        <taxon>Rotifera</taxon>
        <taxon>Eurotatoria</taxon>
        <taxon>Bdelloidea</taxon>
        <taxon>Adinetida</taxon>
        <taxon>Adinetidae</taxon>
        <taxon>Adineta</taxon>
    </lineage>
</organism>
<dbReference type="Proteomes" id="UP000663828">
    <property type="component" value="Unassembled WGS sequence"/>
</dbReference>
<keyword evidence="4" id="KW-1185">Reference proteome</keyword>
<evidence type="ECO:0000313" key="3">
    <source>
        <dbReference type="EMBL" id="CAF1261066.1"/>
    </source>
</evidence>
<dbReference type="GO" id="GO:0005576">
    <property type="term" value="C:extracellular region"/>
    <property type="evidence" value="ECO:0007669"/>
    <property type="project" value="InterPro"/>
</dbReference>
<dbReference type="Proteomes" id="UP000663852">
    <property type="component" value="Unassembled WGS sequence"/>
</dbReference>
<evidence type="ECO:0000313" key="4">
    <source>
        <dbReference type="Proteomes" id="UP000663828"/>
    </source>
</evidence>
<reference evidence="3" key="1">
    <citation type="submission" date="2021-02" db="EMBL/GenBank/DDBJ databases">
        <authorList>
            <person name="Nowell W R."/>
        </authorList>
    </citation>
    <scope>NUCLEOTIDE SEQUENCE</scope>
</reference>
<dbReference type="Gene3D" id="3.90.176.10">
    <property type="entry name" value="Toxin ADP-ribosyltransferase, Chain A, domain 1"/>
    <property type="match status" value="1"/>
</dbReference>